<dbReference type="RefSeq" id="WP_241489217.1">
    <property type="nucleotide sequence ID" value="NZ_LJOD01000009.1"/>
</dbReference>
<dbReference type="InterPro" id="IPR025698">
    <property type="entry name" value="2TM_dom"/>
</dbReference>
<reference evidence="4" key="2">
    <citation type="submission" date="2015-09" db="EMBL/GenBank/DDBJ databases">
        <title>Draft genome sequence of a multidrug-resistant Chryseobacterium indologenes isolate from Malaysia.</title>
        <authorList>
            <person name="Yu C.Y."/>
            <person name="Ang G.Y."/>
            <person name="Chan K.-G."/>
        </authorList>
    </citation>
    <scope>NUCLEOTIDE SEQUENCE [LARGE SCALE GENOMIC DNA]</scope>
    <source>
        <strain evidence="4">CI_885</strain>
    </source>
</reference>
<dbReference type="PATRIC" id="fig|253.9.peg.4761"/>
<protein>
    <submittedName>
        <fullName evidence="3">Histidine kinase</fullName>
    </submittedName>
</protein>
<feature type="transmembrane region" description="Helical" evidence="1">
    <location>
        <begin position="26"/>
        <end position="45"/>
    </location>
</feature>
<keyword evidence="1" id="KW-1133">Transmembrane helix</keyword>
<proteinExistence type="predicted"/>
<name>A0A0N1KSN8_CHRID</name>
<reference evidence="3 4" key="1">
    <citation type="journal article" date="2015" name="Genom Data">
        <title>Draft genome sequence of a multidrug-resistant Chryseobacterium indologenes isolate from Malaysia.</title>
        <authorList>
            <person name="Yu C.Y."/>
            <person name="Ang G.Y."/>
            <person name="Cheng H.J."/>
            <person name="Cheong Y.M."/>
            <person name="Yin W.F."/>
            <person name="Chan K.G."/>
        </authorList>
    </citation>
    <scope>NUCLEOTIDE SEQUENCE [LARGE SCALE GENOMIC DNA]</scope>
    <source>
        <strain evidence="3 4">CI_885</strain>
    </source>
</reference>
<dbReference type="Pfam" id="PF13239">
    <property type="entry name" value="2TM"/>
    <property type="match status" value="1"/>
</dbReference>
<gene>
    <name evidence="3" type="ORF">AOB46_14405</name>
</gene>
<comment type="caution">
    <text evidence="3">The sequence shown here is derived from an EMBL/GenBank/DDBJ whole genome shotgun (WGS) entry which is preliminary data.</text>
</comment>
<evidence type="ECO:0000313" key="3">
    <source>
        <dbReference type="EMBL" id="KPE50568.1"/>
    </source>
</evidence>
<keyword evidence="3" id="KW-0808">Transferase</keyword>
<feature type="transmembrane region" description="Helical" evidence="1">
    <location>
        <begin position="57"/>
        <end position="83"/>
    </location>
</feature>
<feature type="domain" description="2TM" evidence="2">
    <location>
        <begin position="14"/>
        <end position="98"/>
    </location>
</feature>
<sequence>MIIENLDTSSIRYKEAEKRVKKLKGFYMSVFVYVAVNLFILFVNYTELNPGESIWRIQYFIVPIVWGIIIILYGITALFPGFLPGRKWEEKKIKELMKK</sequence>
<evidence type="ECO:0000256" key="1">
    <source>
        <dbReference type="SAM" id="Phobius"/>
    </source>
</evidence>
<evidence type="ECO:0000259" key="2">
    <source>
        <dbReference type="Pfam" id="PF13239"/>
    </source>
</evidence>
<dbReference type="Proteomes" id="UP000037953">
    <property type="component" value="Unassembled WGS sequence"/>
</dbReference>
<dbReference type="EMBL" id="LJOD01000009">
    <property type="protein sequence ID" value="KPE50568.1"/>
    <property type="molecule type" value="Genomic_DNA"/>
</dbReference>
<evidence type="ECO:0000313" key="4">
    <source>
        <dbReference type="Proteomes" id="UP000037953"/>
    </source>
</evidence>
<keyword evidence="3" id="KW-0418">Kinase</keyword>
<dbReference type="GO" id="GO:0016301">
    <property type="term" value="F:kinase activity"/>
    <property type="evidence" value="ECO:0007669"/>
    <property type="project" value="UniProtKB-KW"/>
</dbReference>
<organism evidence="3 4">
    <name type="scientific">Chryseobacterium indologenes</name>
    <name type="common">Flavobacterium indologenes</name>
    <dbReference type="NCBI Taxonomy" id="253"/>
    <lineage>
        <taxon>Bacteria</taxon>
        <taxon>Pseudomonadati</taxon>
        <taxon>Bacteroidota</taxon>
        <taxon>Flavobacteriia</taxon>
        <taxon>Flavobacteriales</taxon>
        <taxon>Weeksellaceae</taxon>
        <taxon>Chryseobacterium group</taxon>
        <taxon>Chryseobacterium</taxon>
    </lineage>
</organism>
<keyword evidence="1" id="KW-0812">Transmembrane</keyword>
<accession>A0A0N1KSN8</accession>
<keyword evidence="1" id="KW-0472">Membrane</keyword>
<dbReference type="AlphaFoldDB" id="A0A0N1KSN8"/>